<evidence type="ECO:0000256" key="1">
    <source>
        <dbReference type="SAM" id="MobiDB-lite"/>
    </source>
</evidence>
<dbReference type="RefSeq" id="WP_175225526.1">
    <property type="nucleotide sequence ID" value="NZ_CADIKH010000004.1"/>
</dbReference>
<sequence>MGVSSIGAGVGAASAGPANDDPELNDARQKVANHSATHATNAIPKAPLANHAAPGTNGAGRRNGSARNNSGGTGPHPFAGSGGNHAAWGAFGVLGLMGQYKLTQQNPVPENYVNSGNQTMMTGLEYLQAVNRNGSKLPYRLYSSGMNIGAAVGVGMGAYSMALTGSEWSSNPNSDQAKWDFANASVQTLGNGVALLLAPLSPAIAFAPLALPDVAEAHRAWGLADRETALEQTGQDTEAGAAHESHTLASLNATPIVNWFAPYYTRALTPEIEKFERAHGNSPGRPAPSEFPPGTASNPAVVDYYGKAMDERAQWLAGNMLPCLQQRFREEKAKSPDTEAVSIVARWPQTFYWPSSVPPQAMRQFDRAIALTYPAQTGSVVATYFGRDIDGTYRLPMSNHEIALRPDARHHIFYSQVFTPGDSTPVFPDHDSPVVRQS</sequence>
<reference evidence="2 3" key="1">
    <citation type="submission" date="2020-04" db="EMBL/GenBank/DDBJ databases">
        <authorList>
            <person name="De Canck E."/>
        </authorList>
    </citation>
    <scope>NUCLEOTIDE SEQUENCE [LARGE SCALE GENOMIC DNA]</scope>
    <source>
        <strain evidence="2 3">LMG 29542</strain>
    </source>
</reference>
<accession>A0A6J5D747</accession>
<evidence type="ECO:0000313" key="2">
    <source>
        <dbReference type="EMBL" id="CAB3750098.1"/>
    </source>
</evidence>
<proteinExistence type="predicted"/>
<feature type="compositionally biased region" description="Low complexity" evidence="1">
    <location>
        <begin position="1"/>
        <end position="18"/>
    </location>
</feature>
<dbReference type="Proteomes" id="UP000494363">
    <property type="component" value="Unassembled WGS sequence"/>
</dbReference>
<keyword evidence="3" id="KW-1185">Reference proteome</keyword>
<protein>
    <submittedName>
        <fullName evidence="2">Uncharacterized protein</fullName>
    </submittedName>
</protein>
<evidence type="ECO:0000313" key="3">
    <source>
        <dbReference type="Proteomes" id="UP000494363"/>
    </source>
</evidence>
<dbReference type="AlphaFoldDB" id="A0A6J5D747"/>
<organism evidence="2 3">
    <name type="scientific">Paraburkholderia humisilvae</name>
    <dbReference type="NCBI Taxonomy" id="627669"/>
    <lineage>
        <taxon>Bacteria</taxon>
        <taxon>Pseudomonadati</taxon>
        <taxon>Pseudomonadota</taxon>
        <taxon>Betaproteobacteria</taxon>
        <taxon>Burkholderiales</taxon>
        <taxon>Burkholderiaceae</taxon>
        <taxon>Paraburkholderia</taxon>
    </lineage>
</organism>
<name>A0A6J5D747_9BURK</name>
<dbReference type="EMBL" id="CADIKH010000004">
    <property type="protein sequence ID" value="CAB3750098.1"/>
    <property type="molecule type" value="Genomic_DNA"/>
</dbReference>
<feature type="region of interest" description="Disordered" evidence="1">
    <location>
        <begin position="1"/>
        <end position="81"/>
    </location>
</feature>
<gene>
    <name evidence="2" type="ORF">LMG29542_01195</name>
</gene>